<dbReference type="InterPro" id="IPR036758">
    <property type="entry name" value="At5g01610-like"/>
</dbReference>
<dbReference type="EMBL" id="EF086387">
    <property type="protein sequence ID" value="ABK25654.1"/>
    <property type="molecule type" value="mRNA"/>
</dbReference>
<evidence type="ECO:0000313" key="1">
    <source>
        <dbReference type="EMBL" id="ABK25654.1"/>
    </source>
</evidence>
<accession>A9NYE3</accession>
<dbReference type="SUPFAM" id="SSF141562">
    <property type="entry name" value="At5g01610-like"/>
    <property type="match status" value="1"/>
</dbReference>
<name>A9NYE3_PICSI</name>
<dbReference type="Gene3D" id="2.30.240.10">
    <property type="entry name" value="At5g01610-like"/>
    <property type="match status" value="1"/>
</dbReference>
<dbReference type="AlphaFoldDB" id="A9NYE3"/>
<dbReference type="PANTHER" id="PTHR31676:SF20">
    <property type="entry name" value="T19F6.7 PROTEIN"/>
    <property type="match status" value="1"/>
</dbReference>
<organism evidence="1">
    <name type="scientific">Picea sitchensis</name>
    <name type="common">Sitka spruce</name>
    <name type="synonym">Pinus sitchensis</name>
    <dbReference type="NCBI Taxonomy" id="3332"/>
    <lineage>
        <taxon>Eukaryota</taxon>
        <taxon>Viridiplantae</taxon>
        <taxon>Streptophyta</taxon>
        <taxon>Embryophyta</taxon>
        <taxon>Tracheophyta</taxon>
        <taxon>Spermatophyta</taxon>
        <taxon>Pinopsida</taxon>
        <taxon>Pinidae</taxon>
        <taxon>Conifers I</taxon>
        <taxon>Pinales</taxon>
        <taxon>Pinaceae</taxon>
        <taxon>Picea</taxon>
    </lineage>
</organism>
<sequence length="151" mass="17162">MSTQVVKLDAKAGAEVYHGSEICWQKVLELVQEMGLPRGLLPLEGIEECGFVRETGFVWVKRKKKYEYLYKTTGILSSYAPEISAYVEKGKMKKITGVKAKDFHIWFGLNEMRIDDTASGMIYVKTSIGVGKNVPIQSYEEEYDKYMVQTA</sequence>
<proteinExistence type="evidence at transcript level"/>
<protein>
    <submittedName>
        <fullName evidence="1">Uncharacterized protein</fullName>
    </submittedName>
</protein>
<dbReference type="InterPro" id="IPR007493">
    <property type="entry name" value="DUF538"/>
</dbReference>
<dbReference type="Pfam" id="PF04398">
    <property type="entry name" value="DUF538"/>
    <property type="match status" value="1"/>
</dbReference>
<dbReference type="PANTHER" id="PTHR31676">
    <property type="entry name" value="T31J12.3 PROTEIN-RELATED"/>
    <property type="match status" value="1"/>
</dbReference>
<reference evidence="1" key="1">
    <citation type="journal article" date="2008" name="BMC Genomics">
        <title>A conifer genomics resource of 200,000 spruce (Picea spp.) ESTs and 6,464 high-quality, sequence-finished full-length cDNAs for Sitka spruce (Picea sitchensis).</title>
        <authorList>
            <person name="Ralph S.G."/>
            <person name="Chun H.J."/>
            <person name="Kolosova N."/>
            <person name="Cooper D."/>
            <person name="Oddy C."/>
            <person name="Ritland C.E."/>
            <person name="Kirkpatrick R."/>
            <person name="Moore R."/>
            <person name="Barber S."/>
            <person name="Holt R.A."/>
            <person name="Jones S.J."/>
            <person name="Marra M.A."/>
            <person name="Douglas C.J."/>
            <person name="Ritland K."/>
            <person name="Bohlmann J."/>
        </authorList>
    </citation>
    <scope>NUCLEOTIDE SEQUENCE</scope>
    <source>
        <tissue evidence="1">Green portion of the leader tissue</tissue>
    </source>
</reference>